<feature type="non-terminal residue" evidence="2">
    <location>
        <position position="222"/>
    </location>
</feature>
<keyword evidence="3" id="KW-1185">Reference proteome</keyword>
<feature type="domain" description="PucR-like N-terminal" evidence="1">
    <location>
        <begin position="10"/>
        <end position="172"/>
    </location>
</feature>
<proteinExistence type="predicted"/>
<dbReference type="Pfam" id="PF25906">
    <property type="entry name" value="PucR-like_N"/>
    <property type="match status" value="1"/>
</dbReference>
<evidence type="ECO:0000259" key="1">
    <source>
        <dbReference type="Pfam" id="PF25906"/>
    </source>
</evidence>
<comment type="caution">
    <text evidence="2">The sequence shown here is derived from an EMBL/GenBank/DDBJ whole genome shotgun (WGS) entry which is preliminary data.</text>
</comment>
<evidence type="ECO:0000313" key="3">
    <source>
        <dbReference type="Proteomes" id="UP000675554"/>
    </source>
</evidence>
<evidence type="ECO:0000313" key="2">
    <source>
        <dbReference type="EMBL" id="MBR7673897.1"/>
    </source>
</evidence>
<protein>
    <submittedName>
        <fullName evidence="2">PucR family transcriptional regulator</fullName>
    </submittedName>
</protein>
<sequence length="222" mass="24633">MPYRVPYRVRVPAELRDHVRLHVADIAKEIVTAVRRRIPAYARPLDATYTHALQRGAEQALDGLLARMAATDADTGPVMTTYRRLGHAEADEGRGLESLHAAIRVGTQVVWRRMNAPEIMDPLPREAVAAFGELLFLQLDELSRAATTGYEEVRLRSAGELRRRRAHLVTLLTSSPPVSLRALDARARAAQWRLPQRLAVVVAELDHEPEAGRETETGTGTG</sequence>
<dbReference type="EMBL" id="JAGSMN010000270">
    <property type="protein sequence ID" value="MBR7673897.1"/>
    <property type="molecule type" value="Genomic_DNA"/>
</dbReference>
<dbReference type="Proteomes" id="UP000675554">
    <property type="component" value="Unassembled WGS sequence"/>
</dbReference>
<dbReference type="InterPro" id="IPR058663">
    <property type="entry name" value="PucR-like_N"/>
</dbReference>
<name>A0A8T4IVL1_9ACTN</name>
<reference evidence="2" key="1">
    <citation type="submission" date="2021-04" db="EMBL/GenBank/DDBJ databases">
        <title>Sequencing of actinobacteria type strains.</title>
        <authorList>
            <person name="Nguyen G.-S."/>
            <person name="Wentzel A."/>
        </authorList>
    </citation>
    <scope>NUCLEOTIDE SEQUENCE</scope>
    <source>
        <strain evidence="2">DSM 42095</strain>
    </source>
</reference>
<dbReference type="AlphaFoldDB" id="A0A8T4IVL1"/>
<organism evidence="2 3">
    <name type="scientific">Streptomyces daliensis</name>
    <dbReference type="NCBI Taxonomy" id="299421"/>
    <lineage>
        <taxon>Bacteria</taxon>
        <taxon>Bacillati</taxon>
        <taxon>Actinomycetota</taxon>
        <taxon>Actinomycetes</taxon>
        <taxon>Kitasatosporales</taxon>
        <taxon>Streptomycetaceae</taxon>
        <taxon>Streptomyces</taxon>
    </lineage>
</organism>
<gene>
    <name evidence="2" type="ORF">KDA82_12895</name>
</gene>
<accession>A0A8T4IVL1</accession>